<comment type="similarity">
    <text evidence="3">Belongs to the krueppel C2H2-type zinc-finger protein family.</text>
</comment>
<keyword evidence="11" id="KW-0238">DNA-binding</keyword>
<sequence>MAAVFSHVEADIADDLLKRFPQEFDFDAMLRKVCEDAGVSIVDKSDARGNASTKYRLQGLWLAMEKAYKHLVTTLALYGTRLPDVFSEQNKPRIDENGYEAGDGMNDDETDKDYHPTVRNILNDIFGDGRRVRRPRKSAWQNKKVDDQDEINFEEEENDEDSLAEQPEPLVATAEPEAKKDVENVENEDGETQMVNGSENNSGTAEVENAKHSKRGRPRKNKSPFHLHVKKIVKKRGPYKNRRVVIPVKSASPNELLTSRRRGRPKVCDDEGRSDFPCPDCSFVAKKHATLRSHRLRMHLSSPTKCDVCSKVFPNKRYMLRHRASHVAPQHCCDVCGKMYKIRKAMLEHRKTHDTTYKKTKVKCEHCPKVFCNRYILECHIRDVHMGQKKSYLCSTCGKSFTTKHSLAEHTNAHTGVKPHTCEHCGKSFSYESALRDHRYTHTDDKHFWCNHCQKGFSQRSGLKMHMRIHRQHKMFICSECGRGFTQKQALQRHERVHKGEKPFVCRHCGRFFTDASIIRRHLILVHKIHKDANNWREDIVCTVKNQSEYQVQKIDEDDSVSESEKEKEEILKAVGVPTRNTKGPSRAFCRTYPRRVALLDDEGNIIAPPEMPPRPPVQRTKIHDAGSLIGQPKNLVGTAATNTSLILVGENSSDMDSNSQVLGQRYVEAPQWDTLTGHLTRAATTHIEHVILDDTAQHEIQRGIEHVQNLPKIVKYEALQPDTVISSNSHSILSHAQTSQSPSSSPLSFAVQPASHARALEASFESLNPQAAHSGNQYYDGRSAGHAGTSWSSMFYYTQLASQFGMSINPEYPCVGGTSPSVTSTGHLTQYATHLTSNHQSSPTTLILQSQPHNIHLDSSKPDEHRNQSHPTQNTLHSTSGLTLSVAASHGLKLEMATDAESLHHADFLPHHSPTHTLSTADSHHVTTVEHLTSTLGDPQDMMARSMGIQITASRQSPPDIPSRNSMMHSLKHK</sequence>
<comment type="function">
    <text evidence="1">May be involved in transcriptional regulation.</text>
</comment>
<keyword evidence="5" id="KW-0479">Metal-binding</keyword>
<dbReference type="PROSITE" id="PS50157">
    <property type="entry name" value="ZINC_FINGER_C2H2_2"/>
    <property type="match status" value="8"/>
</dbReference>
<comment type="subcellular location">
    <subcellularLocation>
        <location evidence="2">Nucleus</location>
    </subcellularLocation>
</comment>
<feature type="compositionally biased region" description="Low complexity" evidence="15">
    <location>
        <begin position="734"/>
        <end position="749"/>
    </location>
</feature>
<dbReference type="GO" id="GO:0003677">
    <property type="term" value="F:DNA binding"/>
    <property type="evidence" value="ECO:0007669"/>
    <property type="project" value="UniProtKB-KW"/>
</dbReference>
<feature type="compositionally biased region" description="Polar residues" evidence="15">
    <location>
        <begin position="870"/>
        <end position="882"/>
    </location>
</feature>
<evidence type="ECO:0000256" key="8">
    <source>
        <dbReference type="ARBA" id="ARBA00022833"/>
    </source>
</evidence>
<dbReference type="GO" id="GO:0008270">
    <property type="term" value="F:zinc ion binding"/>
    <property type="evidence" value="ECO:0007669"/>
    <property type="project" value="UniProtKB-KW"/>
</dbReference>
<keyword evidence="10" id="KW-0805">Transcription regulation</keyword>
<dbReference type="EMBL" id="CAJHNH020003657">
    <property type="protein sequence ID" value="CAG5129724.1"/>
    <property type="molecule type" value="Genomic_DNA"/>
</dbReference>
<dbReference type="OrthoDB" id="6077919at2759"/>
<evidence type="ECO:0000256" key="4">
    <source>
        <dbReference type="ARBA" id="ARBA00022499"/>
    </source>
</evidence>
<evidence type="ECO:0000256" key="7">
    <source>
        <dbReference type="ARBA" id="ARBA00022771"/>
    </source>
</evidence>
<dbReference type="Proteomes" id="UP000678393">
    <property type="component" value="Unassembled WGS sequence"/>
</dbReference>
<dbReference type="PROSITE" id="PS00028">
    <property type="entry name" value="ZINC_FINGER_C2H2_1"/>
    <property type="match status" value="8"/>
</dbReference>
<feature type="domain" description="C2H2-type" evidence="16">
    <location>
        <begin position="504"/>
        <end position="532"/>
    </location>
</feature>
<dbReference type="InterPro" id="IPR036236">
    <property type="entry name" value="Znf_C2H2_sf"/>
</dbReference>
<keyword evidence="7 14" id="KW-0863">Zinc-finger</keyword>
<feature type="compositionally biased region" description="Basic and acidic residues" evidence="15">
    <location>
        <begin position="856"/>
        <end position="868"/>
    </location>
</feature>
<keyword evidence="8" id="KW-0862">Zinc</keyword>
<dbReference type="GO" id="GO:0010468">
    <property type="term" value="P:regulation of gene expression"/>
    <property type="evidence" value="ECO:0007669"/>
    <property type="project" value="TreeGrafter"/>
</dbReference>
<accession>A0A8S3ZJH8</accession>
<feature type="domain" description="C2H2-type" evidence="16">
    <location>
        <begin position="304"/>
        <end position="331"/>
    </location>
</feature>
<feature type="compositionally biased region" description="Acidic residues" evidence="15">
    <location>
        <begin position="147"/>
        <end position="163"/>
    </location>
</feature>
<dbReference type="SMART" id="SM00355">
    <property type="entry name" value="ZnF_C2H2"/>
    <property type="match status" value="9"/>
</dbReference>
<feature type="region of interest" description="Disordered" evidence="15">
    <location>
        <begin position="134"/>
        <end position="226"/>
    </location>
</feature>
<dbReference type="InterPro" id="IPR013087">
    <property type="entry name" value="Znf_C2H2_type"/>
</dbReference>
<evidence type="ECO:0000256" key="12">
    <source>
        <dbReference type="ARBA" id="ARBA00023163"/>
    </source>
</evidence>
<feature type="domain" description="C2H2-type" evidence="16">
    <location>
        <begin position="476"/>
        <end position="503"/>
    </location>
</feature>
<evidence type="ECO:0000259" key="16">
    <source>
        <dbReference type="PROSITE" id="PS50157"/>
    </source>
</evidence>
<feature type="domain" description="C2H2-type" evidence="16">
    <location>
        <begin position="420"/>
        <end position="447"/>
    </location>
</feature>
<dbReference type="FunFam" id="3.30.160.60:FF:000671">
    <property type="entry name" value="Zinc finger protein 26"/>
    <property type="match status" value="1"/>
</dbReference>
<feature type="region of interest" description="Disordered" evidence="15">
    <location>
        <begin position="953"/>
        <end position="975"/>
    </location>
</feature>
<feature type="compositionally biased region" description="Polar residues" evidence="15">
    <location>
        <begin position="953"/>
        <end position="969"/>
    </location>
</feature>
<dbReference type="PANTHER" id="PTHR16515:SF49">
    <property type="entry name" value="GASTRULA ZINC FINGER PROTEIN XLCGF49.1-LIKE-RELATED"/>
    <property type="match status" value="1"/>
</dbReference>
<dbReference type="AlphaFoldDB" id="A0A8S3ZJH8"/>
<gene>
    <name evidence="17" type="ORF">CUNI_LOCUS15282</name>
</gene>
<evidence type="ECO:0000256" key="2">
    <source>
        <dbReference type="ARBA" id="ARBA00004123"/>
    </source>
</evidence>
<feature type="compositionally biased region" description="Polar residues" evidence="15">
    <location>
        <begin position="193"/>
        <end position="204"/>
    </location>
</feature>
<evidence type="ECO:0000313" key="18">
    <source>
        <dbReference type="Proteomes" id="UP000678393"/>
    </source>
</evidence>
<keyword evidence="18" id="KW-1185">Reference proteome</keyword>
<feature type="domain" description="C2H2-type" evidence="16">
    <location>
        <begin position="392"/>
        <end position="419"/>
    </location>
</feature>
<evidence type="ECO:0000256" key="14">
    <source>
        <dbReference type="PROSITE-ProRule" id="PRU00042"/>
    </source>
</evidence>
<reference evidence="17" key="1">
    <citation type="submission" date="2021-04" db="EMBL/GenBank/DDBJ databases">
        <authorList>
            <consortium name="Molecular Ecology Group"/>
        </authorList>
    </citation>
    <scope>NUCLEOTIDE SEQUENCE</scope>
</reference>
<dbReference type="Gene3D" id="3.30.160.60">
    <property type="entry name" value="Classic Zinc Finger"/>
    <property type="match status" value="7"/>
</dbReference>
<dbReference type="SUPFAM" id="SSF57667">
    <property type="entry name" value="beta-beta-alpha zinc fingers"/>
    <property type="match status" value="5"/>
</dbReference>
<feature type="compositionally biased region" description="Basic residues" evidence="15">
    <location>
        <begin position="212"/>
        <end position="226"/>
    </location>
</feature>
<evidence type="ECO:0000256" key="5">
    <source>
        <dbReference type="ARBA" id="ARBA00022723"/>
    </source>
</evidence>
<keyword evidence="9" id="KW-0832">Ubl conjugation</keyword>
<dbReference type="PANTHER" id="PTHR16515">
    <property type="entry name" value="PR DOMAIN ZINC FINGER PROTEIN"/>
    <property type="match status" value="1"/>
</dbReference>
<proteinExistence type="inferred from homology"/>
<evidence type="ECO:0000256" key="1">
    <source>
        <dbReference type="ARBA" id="ARBA00003767"/>
    </source>
</evidence>
<evidence type="ECO:0000256" key="11">
    <source>
        <dbReference type="ARBA" id="ARBA00023125"/>
    </source>
</evidence>
<evidence type="ECO:0000256" key="15">
    <source>
        <dbReference type="SAM" id="MobiDB-lite"/>
    </source>
</evidence>
<keyword evidence="13" id="KW-0539">Nucleus</keyword>
<comment type="caution">
    <text evidence="17">The sequence shown here is derived from an EMBL/GenBank/DDBJ whole genome shotgun (WGS) entry which is preliminary data.</text>
</comment>
<feature type="region of interest" description="Disordered" evidence="15">
    <location>
        <begin position="732"/>
        <end position="753"/>
    </location>
</feature>
<evidence type="ECO:0000313" key="17">
    <source>
        <dbReference type="EMBL" id="CAG5129724.1"/>
    </source>
</evidence>
<feature type="domain" description="C2H2-type" evidence="16">
    <location>
        <begin position="362"/>
        <end position="390"/>
    </location>
</feature>
<protein>
    <recommendedName>
        <fullName evidence="16">C2H2-type domain-containing protein</fullName>
    </recommendedName>
</protein>
<dbReference type="FunFam" id="3.30.160.60:FF:000247">
    <property type="entry name" value="Zinc finger protein 236"/>
    <property type="match status" value="1"/>
</dbReference>
<dbReference type="FunFam" id="3.30.160.60:FF:000688">
    <property type="entry name" value="zinc finger protein 197 isoform X1"/>
    <property type="match status" value="1"/>
</dbReference>
<dbReference type="Pfam" id="PF13912">
    <property type="entry name" value="zf-C2H2_6"/>
    <property type="match status" value="1"/>
</dbReference>
<evidence type="ECO:0000256" key="10">
    <source>
        <dbReference type="ARBA" id="ARBA00023015"/>
    </source>
</evidence>
<feature type="domain" description="C2H2-type" evidence="16">
    <location>
        <begin position="448"/>
        <end position="475"/>
    </location>
</feature>
<keyword evidence="12" id="KW-0804">Transcription</keyword>
<feature type="region of interest" description="Disordered" evidence="15">
    <location>
        <begin position="856"/>
        <end position="882"/>
    </location>
</feature>
<dbReference type="InterPro" id="IPR050331">
    <property type="entry name" value="Zinc_finger"/>
</dbReference>
<evidence type="ECO:0000256" key="9">
    <source>
        <dbReference type="ARBA" id="ARBA00022843"/>
    </source>
</evidence>
<keyword evidence="4" id="KW-1017">Isopeptide bond</keyword>
<evidence type="ECO:0000256" key="6">
    <source>
        <dbReference type="ARBA" id="ARBA00022737"/>
    </source>
</evidence>
<name>A0A8S3ZJH8_9EUPU</name>
<dbReference type="FunFam" id="3.30.160.60:FF:000100">
    <property type="entry name" value="Zinc finger 45-like"/>
    <property type="match status" value="1"/>
</dbReference>
<dbReference type="Pfam" id="PF00096">
    <property type="entry name" value="zf-C2H2"/>
    <property type="match status" value="5"/>
</dbReference>
<dbReference type="GO" id="GO:0005634">
    <property type="term" value="C:nucleus"/>
    <property type="evidence" value="ECO:0007669"/>
    <property type="project" value="UniProtKB-SubCell"/>
</dbReference>
<feature type="domain" description="C2H2-type" evidence="16">
    <location>
        <begin position="331"/>
        <end position="358"/>
    </location>
</feature>
<feature type="region of interest" description="Disordered" evidence="15">
    <location>
        <begin position="92"/>
        <end position="117"/>
    </location>
</feature>
<organism evidence="17 18">
    <name type="scientific">Candidula unifasciata</name>
    <dbReference type="NCBI Taxonomy" id="100452"/>
    <lineage>
        <taxon>Eukaryota</taxon>
        <taxon>Metazoa</taxon>
        <taxon>Spiralia</taxon>
        <taxon>Lophotrochozoa</taxon>
        <taxon>Mollusca</taxon>
        <taxon>Gastropoda</taxon>
        <taxon>Heterobranchia</taxon>
        <taxon>Euthyneura</taxon>
        <taxon>Panpulmonata</taxon>
        <taxon>Eupulmonata</taxon>
        <taxon>Stylommatophora</taxon>
        <taxon>Helicina</taxon>
        <taxon>Helicoidea</taxon>
        <taxon>Geomitridae</taxon>
        <taxon>Candidula</taxon>
    </lineage>
</organism>
<keyword evidence="6" id="KW-0677">Repeat</keyword>
<evidence type="ECO:0000256" key="13">
    <source>
        <dbReference type="ARBA" id="ARBA00023242"/>
    </source>
</evidence>
<evidence type="ECO:0000256" key="3">
    <source>
        <dbReference type="ARBA" id="ARBA00006991"/>
    </source>
</evidence>